<dbReference type="CDD" id="cd00659">
    <property type="entry name" value="Topo_IB_C"/>
    <property type="match status" value="1"/>
</dbReference>
<feature type="compositionally biased region" description="Gly residues" evidence="8">
    <location>
        <begin position="1526"/>
        <end position="1547"/>
    </location>
</feature>
<evidence type="ECO:0000313" key="11">
    <source>
        <dbReference type="EMBL" id="GEU28242.1"/>
    </source>
</evidence>
<feature type="region of interest" description="Disordered" evidence="8">
    <location>
        <begin position="648"/>
        <end position="668"/>
    </location>
</feature>
<protein>
    <recommendedName>
        <fullName evidence="7">DNA topoisomerase I</fullName>
        <ecNumber evidence="7">5.6.2.1</ecNumber>
    </recommendedName>
    <alternativeName>
        <fullName evidence="7">DNA topoisomerase 1</fullName>
    </alternativeName>
</protein>
<dbReference type="Gene3D" id="3.90.15.10">
    <property type="entry name" value="Topoisomerase I, Chain A, domain 3"/>
    <property type="match status" value="1"/>
</dbReference>
<dbReference type="InterPro" id="IPR001631">
    <property type="entry name" value="TopoI"/>
</dbReference>
<evidence type="ECO:0000256" key="7">
    <source>
        <dbReference type="RuleBase" id="RU365101"/>
    </source>
</evidence>
<evidence type="ECO:0000256" key="3">
    <source>
        <dbReference type="ARBA" id="ARBA00023029"/>
    </source>
</evidence>
<feature type="region of interest" description="Disordered" evidence="8">
    <location>
        <begin position="705"/>
        <end position="755"/>
    </location>
</feature>
<comment type="caution">
    <text evidence="11">The sequence shown here is derived from an EMBL/GenBank/DDBJ whole genome shotgun (WGS) entry which is preliminary data.</text>
</comment>
<comment type="function">
    <text evidence="7">Releases the supercoiling and torsional tension of DNA introduced during the DNA replication and transcription by transiently cleaving and rejoining one strand of the DNA duplex. Introduces a single-strand break via transesterification at the specific target site 5'-[CT]CCTTp site in duplex DNA. The scissile phosphodiester is attacked by the catalytic tyrosine of the enzyme, resulting in the formation of a DNA-(3'-phosphotyrosyl)-enzyme intermediate and the expulsion of a 5'-OH DNA strand. The free DNA strand then undergoes passage around the unbroken strand thus removing DNA supercoils. Finally, in the religation step, the DNA 5'-OH attacks the covalent intermediate to expel the active-site tyrosine and restore the DNA phosphodiester backbone.</text>
</comment>
<dbReference type="InterPro" id="IPR013500">
    <property type="entry name" value="TopoI_cat_euk"/>
</dbReference>
<feature type="region of interest" description="Disordered" evidence="8">
    <location>
        <begin position="217"/>
        <end position="270"/>
    </location>
</feature>
<dbReference type="InterPro" id="IPR011010">
    <property type="entry name" value="DNA_brk_join_enz"/>
</dbReference>
<dbReference type="Pfam" id="PF01028">
    <property type="entry name" value="Topoisom_I"/>
    <property type="match status" value="1"/>
</dbReference>
<evidence type="ECO:0000256" key="2">
    <source>
        <dbReference type="ARBA" id="ARBA00006645"/>
    </source>
</evidence>
<dbReference type="PROSITE" id="PS52038">
    <property type="entry name" value="TOPO_IB_2"/>
    <property type="match status" value="1"/>
</dbReference>
<reference evidence="11" key="1">
    <citation type="journal article" date="2019" name="Sci. Rep.">
        <title>Draft genome of Tanacetum cinerariifolium, the natural source of mosquito coil.</title>
        <authorList>
            <person name="Yamashiro T."/>
            <person name="Shiraishi A."/>
            <person name="Satake H."/>
            <person name="Nakayama K."/>
        </authorList>
    </citation>
    <scope>NUCLEOTIDE SEQUENCE</scope>
</reference>
<dbReference type="EMBL" id="BKCJ010000003">
    <property type="protein sequence ID" value="GEU28242.1"/>
    <property type="molecule type" value="Genomic_DNA"/>
</dbReference>
<feature type="compositionally biased region" description="Basic and acidic residues" evidence="8">
    <location>
        <begin position="246"/>
        <end position="255"/>
    </location>
</feature>
<evidence type="ECO:0000256" key="5">
    <source>
        <dbReference type="ARBA" id="ARBA00023235"/>
    </source>
</evidence>
<evidence type="ECO:0000256" key="1">
    <source>
        <dbReference type="ARBA" id="ARBA00000213"/>
    </source>
</evidence>
<feature type="domain" description="DNA topoisomerase I catalytic core eukaryotic-type" evidence="9">
    <location>
        <begin position="2581"/>
        <end position="2800"/>
    </location>
</feature>
<sequence>MLAAQFVEQFRRARRFGVGHAGHRLVEQDQLRFLHQEHADFQPLLLAMRQQAGQPSLAAVQADQAQDLVDLAHLFRRQAREQRGPHALVGLHRQFQVLEHRVLLEHGGPLELAADARMGDLVLGHLRQIHGLAEVRSAGSGPGFAGDDVHHGGLARAIGADDAAQLPHRDIERQVVQRPEAVEHHRDLFQVQDGAVGGVHALPGHAAVRRALRADDVDGHEDEDQTQCEQPQVGEGAGEPAFQAVDGKRADDGTEQRAAPADGRPDHHLDRIGRRHFGRVDDAHLRHVQGAGDPAQHRRQGPDEQLEPQRVITDEHQTRLRIAHALQHAPQLGRDDPAAQQQRDQKHGKRDQVQRRLGIGRADRVTENAFEIGEAVVPAKTRVITEEQQHECIRHGLRDDRKIHALDARAEGKISEHERQHARHQHHQRQAVPEAVGAGPEPRIGLPVEEDHEVRQVAGVAAFAADGAHQVHAVGVGAQRKEHAVAQRQDAGVAPYHVQRQRGQRIAHELADQAHQVARHVQRMAVRKEQALRAFLDKDDDEHQDRDFCEHGAGIRLQELVGFTEAEGGDDGAGQLAHAAQHHHHERVDDVCLAQVRPHVTQLRQRHATQAGDAGTEAEGHHVDLRGGYAHATGHAAVLHDGAHEQAKTRLVQDQPHARDDHQRERDDDNAVIRQHQVAQHCHAARHPRGIGHLHVLRAEDGAHGLHQDQADAPRGQQGFQRTAVQPADHGALHGHAHRRRHDEGGRQGGKQVRVHRRREVMAKPQLAQVRRVRADHQQFAVRHVDNAHQAEGDCQAQCSEQQHAAQRHAIKDITDEFRARQAAVDGAQRSGGGHAHAGVGLLRRAVGSLVQHGLQRRAQAGVAAAGQRLHRRLAAHGVGRLQVGRGSHQLQLFADGLILFAGQRFVDQRGLRVGDAFLQLPHGGDAFGALFREQLEGGQGFLHGAAQAVIEHHAVQPFGHGRGGVGHGVVDLVVDDDHDASIRRGVQRVVLQRGEHARGVVVGQGPDAGNGRQAGVEVVAGERRQQRRGDGCLRHAAQQQAGEEEDFFHWSVSWWGKSCEAWIAACAGMTERAAAGAARRTGWCSAPHRLVQCAAPSAAAGRSGWTAPVTATAPGAVEAALGAGDGARCCLPGRLQFLLGFVTRDVRAPRLRAYRARSLPYHVELAVAADLADEHGFVQVVVGGVHGQRHARRRLEGLAGHRRDHLVGIGGLGFFHGLRPHVDADIGRFHRIVGHDRLSVGELFGDGVRLPLLDEVRVDRVLDRLEVIPRRQMAHQRLGVDAAQFFLAHREGHHRHVGRLDAGVTELLVERDIRVAIDGGNHGRLAAGRKLLDVGDDGLIIGVAERGVHLVDVAVLDALGFQVGAQDLVGGARVHVVGAQQNEALGAAAFLAHQIGHGGNRLLVRCGARIKHVFLELFALVLHRVEQQAIEFLEHRQDGFARDRRPAAEDGGHLVLRDQAARLFGKQRPVGGRIDDDSFELLAHHAAVGVDLVDGHQGHVLERCLRNGHGAGQRVQDADLDGVGRKGGGGQQAAGCQQRGGGGDAGHGADEVTTVVQWVVHVGSAIERLVLELQGDGKFVGVAGAGDPGLRVHGAHLRVVAVDDVVHAGVELPGVDIGVCAELLPAGERLQLAPADLLFEDVRQAGGIRLALLCQHDVVGVVIVVGRFDGHGAGTLDAFLHQEVHVVRAVFASAGHGEDAVLLVAARHADRQDVGVAEVVAGAVVARFRIPEVVLQAARVHQRVVGLDAGGICLRLGERADAQRVALESAERVTELAAGQVAPHDHAVVAAAEDAAVVTVARRHAGPVAAAQRVVRSGHVGAVARRQQAAGPDIEFRRNGELAGGVEHADPVAVPLGVEHALDVFIEHGAEVQAAAVEVEIAGAMAAARGAILGAGVAFAQTETHADGFFIVDLDGGAGVDVAHAACASQKGSHRHHFLLVRFPPHSIPLVLALTCGGDATSPLRPLSLAQFGASALERQIAARAQGGNRLLHFHVRCDALPHERGTVGIHVALDADERRAAAGQSQHQRLTGAATGRLAHGDPALHQLEHGREILGGRYRSRAGKYGDRAFEHQFLGQAVGATAHAGPVGARTSLRTLDDIVVAGHGVHHFDGRAGEVRQHLQRVQGRTAAIAAHIDDQSPGRQDLRQRRLERVHIGVVFELVERDIRDPAAQLPVAGRRWRIAGTGAGHRLDPFAAVCRAQRQGNRPVGVARQQLVVERALYAILRSRRADVRRNALPRVIAHRLPVDGDNFVAGTDARRYIGLAHVQHHHLVFDQRRVHRWPSIQRARHLRRRDDGGVAVLQQGRERHHHAIVILGGGGGDHLAQALAIAGAWNNCSGSCGLAAWAAWASGRAAASAMAMAVRCMERFRWKVADVAINVKSVQSWRPRPRRGTAVAPLWHNTGFIFVGTAMTVFAASVFDATVIYEGNELFKGQGAARGWAEKLARELECAIDVEKIGTGWALVGTVDGEPRKWGIRDDLPAVPGGVDDAPAAAKSAGLRYVHDDQPGITRKQRGKHFHYVDADGAPVKDEDTLARIKSLVIPPAYQDVWICKHANGHLQATGRDARGRKQYRYHPKWRAVRDESKYERMLNFGKALPKIRRAVAEALKLPGLPREKVLATIVYLLEATMMRIGNEEYARENKSFGLTTLRERHVRLDGTTVEFRFRGKSGVNHSVQVQDRRLVNIIRKTLDLPGQDLFQYVDDDGNPHTIGSADVNEYLQSIAGDDYTAKDFRTWSGTVLAAVALLEYEKFDSEVQAKKNVVAAIEAVAKKLGNTPTICRKCYVHPAVIETYLSGAMKTALRKRAQQQLQDDAVSRAACRSRCNLLLDHRGADAAALVGADAGVDRGPATGRPGHYRTLAVGQVVRLCEILAAIGIGAVHRQPDLRAAGADGREQEFIPCHWPPPRDAALCRAAARDPGTVAVGLFQRRRPAGKFDALGQAVVRCRRAAAGADHAPRPAHGQDVEVARLVGRGRIAIAVHIAVGGNHLAQGLADVIHFGVHRIVGAGVVDPDRPARTVFHVDGKWRAHVAVHHAGAIHLERFHDFLDQRIVVSHRVIGRQHHQRAFRYLARVFICGARVGRGGRINVCRVGAQAFLGQRHRQRVLIQALAIIHFVNAYQAAKRGHARGTRALVVMGRIAPTPAIERRPGVQCRAPLAVDQPQLPEAVHLARDRVDNLGVAVAAAGRLGGRRPARYSDRRRNGPRIGIRCRSVRGHQGHDHWQVGFRRQECRGGIRSLVDARLVLAGRQRVGAEYGTDRADIPRRIRRERPGVGAERFGLRKRTGRAQ</sequence>
<evidence type="ECO:0000256" key="4">
    <source>
        <dbReference type="ARBA" id="ARBA00023125"/>
    </source>
</evidence>
<organism evidence="11">
    <name type="scientific">Tanacetum cinerariifolium</name>
    <name type="common">Dalmatian daisy</name>
    <name type="synonym">Chrysanthemum cinerariifolium</name>
    <dbReference type="NCBI Taxonomy" id="118510"/>
    <lineage>
        <taxon>Eukaryota</taxon>
        <taxon>Viridiplantae</taxon>
        <taxon>Streptophyta</taxon>
        <taxon>Embryophyta</taxon>
        <taxon>Tracheophyta</taxon>
        <taxon>Spermatophyta</taxon>
        <taxon>Magnoliopsida</taxon>
        <taxon>eudicotyledons</taxon>
        <taxon>Gunneridae</taxon>
        <taxon>Pentapetalae</taxon>
        <taxon>asterids</taxon>
        <taxon>campanulids</taxon>
        <taxon>Asterales</taxon>
        <taxon>Asteraceae</taxon>
        <taxon>Asteroideae</taxon>
        <taxon>Anthemideae</taxon>
        <taxon>Anthemidinae</taxon>
        <taxon>Tanacetum</taxon>
    </lineage>
</organism>
<feature type="domain" description="DNA topoisomerase IB N-terminal" evidence="10">
    <location>
        <begin position="2521"/>
        <end position="2569"/>
    </location>
</feature>
<dbReference type="Gene3D" id="3.30.66.10">
    <property type="entry name" value="DNA topoisomerase I domain"/>
    <property type="match status" value="1"/>
</dbReference>
<proteinExistence type="inferred from homology"/>
<dbReference type="GO" id="GO:0006265">
    <property type="term" value="P:DNA topological change"/>
    <property type="evidence" value="ECO:0007669"/>
    <property type="project" value="UniProtKB-UniRule"/>
</dbReference>
<feature type="region of interest" description="Disordered" evidence="8">
    <location>
        <begin position="1519"/>
        <end position="1548"/>
    </location>
</feature>
<keyword evidence="3 6" id="KW-0799">Topoisomerase</keyword>
<dbReference type="PRINTS" id="PR00416">
    <property type="entry name" value="EUTPISMRASEI"/>
</dbReference>
<keyword evidence="5 6" id="KW-0413">Isomerase</keyword>
<dbReference type="InterPro" id="IPR035447">
    <property type="entry name" value="DNA_topo_I_N_sf"/>
</dbReference>
<feature type="region of interest" description="Disordered" evidence="8">
    <location>
        <begin position="328"/>
        <end position="359"/>
    </location>
</feature>
<dbReference type="Pfam" id="PF21338">
    <property type="entry name" value="Top1B_N_bact"/>
    <property type="match status" value="1"/>
</dbReference>
<feature type="compositionally biased region" description="Basic and acidic residues" evidence="8">
    <location>
        <begin position="656"/>
        <end position="668"/>
    </location>
</feature>
<comment type="similarity">
    <text evidence="2 6 7">Belongs to the type IB topoisomerase family.</text>
</comment>
<dbReference type="Gene3D" id="1.10.132.120">
    <property type="match status" value="1"/>
</dbReference>
<dbReference type="SUPFAM" id="SSF56349">
    <property type="entry name" value="DNA breaking-rejoining enzymes"/>
    <property type="match status" value="1"/>
</dbReference>
<comment type="catalytic activity">
    <reaction evidence="1 6 7">
        <text>ATP-independent breakage of single-stranded DNA, followed by passage and rejoining.</text>
        <dbReference type="EC" id="5.6.2.1"/>
    </reaction>
</comment>
<keyword evidence="4 6" id="KW-0238">DNA-binding</keyword>
<evidence type="ECO:0000256" key="8">
    <source>
        <dbReference type="SAM" id="MobiDB-lite"/>
    </source>
</evidence>
<dbReference type="GO" id="GO:0003677">
    <property type="term" value="F:DNA binding"/>
    <property type="evidence" value="ECO:0007669"/>
    <property type="project" value="UniProtKB-UniRule"/>
</dbReference>
<evidence type="ECO:0000256" key="6">
    <source>
        <dbReference type="PROSITE-ProRule" id="PRU01382"/>
    </source>
</evidence>
<dbReference type="InterPro" id="IPR049331">
    <property type="entry name" value="Top1B_N_bact"/>
</dbReference>
<gene>
    <name evidence="11" type="ORF">Tci_000220</name>
</gene>
<dbReference type="GO" id="GO:0003917">
    <property type="term" value="F:DNA topoisomerase type I (single strand cut, ATP-independent) activity"/>
    <property type="evidence" value="ECO:0007669"/>
    <property type="project" value="UniProtKB-UniRule"/>
</dbReference>
<dbReference type="InterPro" id="IPR014711">
    <property type="entry name" value="TopoI_cat_a-hlx-sub_euk"/>
</dbReference>
<feature type="active site" description="O-(3'-phospho-DNA)-tyrosine intermediate" evidence="6">
    <location>
        <position position="2788"/>
    </location>
</feature>
<name>A0A699GEI5_TANCI</name>
<dbReference type="EC" id="5.6.2.1" evidence="7"/>
<evidence type="ECO:0000259" key="10">
    <source>
        <dbReference type="Pfam" id="PF21338"/>
    </source>
</evidence>
<dbReference type="SUPFAM" id="SSF55869">
    <property type="entry name" value="DNA topoisomerase I domain"/>
    <property type="match status" value="1"/>
</dbReference>
<evidence type="ECO:0000259" key="9">
    <source>
        <dbReference type="Pfam" id="PF01028"/>
    </source>
</evidence>
<accession>A0A699GEI5</accession>